<dbReference type="Pfam" id="PF04055">
    <property type="entry name" value="Radical_SAM"/>
    <property type="match status" value="1"/>
</dbReference>
<gene>
    <name evidence="10" type="ORF">SAMN02745134_02008</name>
</gene>
<feature type="domain" description="4Fe-4S ferredoxin-type" evidence="8">
    <location>
        <begin position="66"/>
        <end position="95"/>
    </location>
</feature>
<dbReference type="InterPro" id="IPR017900">
    <property type="entry name" value="4Fe4S_Fe_S_CS"/>
</dbReference>
<keyword evidence="4" id="KW-0479">Metal-binding</keyword>
<dbReference type="GO" id="GO:0051539">
    <property type="term" value="F:4 iron, 4 sulfur cluster binding"/>
    <property type="evidence" value="ECO:0007669"/>
    <property type="project" value="UniProtKB-KW"/>
</dbReference>
<evidence type="ECO:0000256" key="4">
    <source>
        <dbReference type="ARBA" id="ARBA00022723"/>
    </source>
</evidence>
<organism evidence="10 11">
    <name type="scientific">Clostridium acidisoli DSM 12555</name>
    <dbReference type="NCBI Taxonomy" id="1121291"/>
    <lineage>
        <taxon>Bacteria</taxon>
        <taxon>Bacillati</taxon>
        <taxon>Bacillota</taxon>
        <taxon>Clostridia</taxon>
        <taxon>Eubacteriales</taxon>
        <taxon>Clostridiaceae</taxon>
        <taxon>Clostridium</taxon>
    </lineage>
</organism>
<dbReference type="PANTHER" id="PTHR30352:SF13">
    <property type="entry name" value="GLYCYL-RADICAL ENZYME ACTIVATING ENZYME YJJW-RELATED"/>
    <property type="match status" value="1"/>
</dbReference>
<dbReference type="GO" id="GO:0016829">
    <property type="term" value="F:lyase activity"/>
    <property type="evidence" value="ECO:0007669"/>
    <property type="project" value="UniProtKB-KW"/>
</dbReference>
<dbReference type="GO" id="GO:0046872">
    <property type="term" value="F:metal ion binding"/>
    <property type="evidence" value="ECO:0007669"/>
    <property type="project" value="UniProtKB-KW"/>
</dbReference>
<dbReference type="SFLD" id="SFLDG01066">
    <property type="entry name" value="organic_radical-activating_enz"/>
    <property type="match status" value="1"/>
</dbReference>
<dbReference type="Proteomes" id="UP000192468">
    <property type="component" value="Unassembled WGS sequence"/>
</dbReference>
<keyword evidence="5" id="KW-0408">Iron</keyword>
<dbReference type="PIRSF" id="PIRSF000371">
    <property type="entry name" value="PFL_act_enz"/>
    <property type="match status" value="1"/>
</dbReference>
<dbReference type="PROSITE" id="PS51379">
    <property type="entry name" value="4FE4S_FER_2"/>
    <property type="match status" value="2"/>
</dbReference>
<name>A0A1W1XIL9_9CLOT</name>
<evidence type="ECO:0000313" key="10">
    <source>
        <dbReference type="EMBL" id="SMC23830.1"/>
    </source>
</evidence>
<reference evidence="10 11" key="1">
    <citation type="submission" date="2017-04" db="EMBL/GenBank/DDBJ databases">
        <authorList>
            <person name="Afonso C.L."/>
            <person name="Miller P.J."/>
            <person name="Scott M.A."/>
            <person name="Spackman E."/>
            <person name="Goraichik I."/>
            <person name="Dimitrov K.M."/>
            <person name="Suarez D.L."/>
            <person name="Swayne D.E."/>
        </authorList>
    </citation>
    <scope>NUCLEOTIDE SEQUENCE [LARGE SCALE GENOMIC DNA]</scope>
    <source>
        <strain evidence="10 11">DSM 12555</strain>
    </source>
</reference>
<dbReference type="InterPro" id="IPR058240">
    <property type="entry name" value="rSAM_sf"/>
</dbReference>
<feature type="domain" description="4Fe-4S ferredoxin-type" evidence="8">
    <location>
        <begin position="39"/>
        <end position="65"/>
    </location>
</feature>
<evidence type="ECO:0000259" key="9">
    <source>
        <dbReference type="PROSITE" id="PS51918"/>
    </source>
</evidence>
<dbReference type="InterPro" id="IPR023912">
    <property type="entry name" value="YjjW_bact"/>
</dbReference>
<dbReference type="EMBL" id="FWXH01000006">
    <property type="protein sequence ID" value="SMC23830.1"/>
    <property type="molecule type" value="Genomic_DNA"/>
</dbReference>
<keyword evidence="10" id="KW-0456">Lyase</keyword>
<evidence type="ECO:0000256" key="5">
    <source>
        <dbReference type="ARBA" id="ARBA00023004"/>
    </source>
</evidence>
<dbReference type="NCBIfam" id="TIGR04041">
    <property type="entry name" value="activase_YjjW"/>
    <property type="match status" value="1"/>
</dbReference>
<dbReference type="SUPFAM" id="SSF102114">
    <property type="entry name" value="Radical SAM enzymes"/>
    <property type="match status" value="1"/>
</dbReference>
<comment type="cofactor">
    <cofactor evidence="1">
        <name>[4Fe-4S] cluster</name>
        <dbReference type="ChEBI" id="CHEBI:49883"/>
    </cofactor>
</comment>
<dbReference type="CDD" id="cd01335">
    <property type="entry name" value="Radical_SAM"/>
    <property type="match status" value="1"/>
</dbReference>
<dbReference type="InterPro" id="IPR017896">
    <property type="entry name" value="4Fe4S_Fe-S-bd"/>
</dbReference>
<evidence type="ECO:0000256" key="7">
    <source>
        <dbReference type="ARBA" id="ARBA00047365"/>
    </source>
</evidence>
<dbReference type="STRING" id="1121291.SAMN02745134_02008"/>
<feature type="domain" description="Radical SAM core" evidence="9">
    <location>
        <begin position="16"/>
        <end position="274"/>
    </location>
</feature>
<keyword evidence="2" id="KW-0004">4Fe-4S</keyword>
<evidence type="ECO:0000256" key="1">
    <source>
        <dbReference type="ARBA" id="ARBA00001966"/>
    </source>
</evidence>
<comment type="catalytic activity">
    <reaction evidence="7">
        <text>glycyl-[protein] + reduced [flavodoxin] + S-adenosyl-L-methionine = glycin-2-yl radical-[protein] + semiquinone [flavodoxin] + 5'-deoxyadenosine + L-methionine + H(+)</text>
        <dbReference type="Rhea" id="RHEA:61976"/>
        <dbReference type="Rhea" id="RHEA-COMP:10622"/>
        <dbReference type="Rhea" id="RHEA-COMP:14480"/>
        <dbReference type="Rhea" id="RHEA-COMP:15993"/>
        <dbReference type="Rhea" id="RHEA-COMP:15994"/>
        <dbReference type="ChEBI" id="CHEBI:15378"/>
        <dbReference type="ChEBI" id="CHEBI:17319"/>
        <dbReference type="ChEBI" id="CHEBI:29947"/>
        <dbReference type="ChEBI" id="CHEBI:32722"/>
        <dbReference type="ChEBI" id="CHEBI:57618"/>
        <dbReference type="ChEBI" id="CHEBI:57844"/>
        <dbReference type="ChEBI" id="CHEBI:59789"/>
        <dbReference type="ChEBI" id="CHEBI:140311"/>
    </reaction>
</comment>
<keyword evidence="10" id="KW-0670">Pyruvate</keyword>
<dbReference type="InterPro" id="IPR034457">
    <property type="entry name" value="Organic_radical-activating"/>
</dbReference>
<keyword evidence="11" id="KW-1185">Reference proteome</keyword>
<dbReference type="InterPro" id="IPR012839">
    <property type="entry name" value="Organic_radical_activase"/>
</dbReference>
<dbReference type="SFLD" id="SFLDS00029">
    <property type="entry name" value="Radical_SAM"/>
    <property type="match status" value="1"/>
</dbReference>
<evidence type="ECO:0000256" key="2">
    <source>
        <dbReference type="ARBA" id="ARBA00022485"/>
    </source>
</evidence>
<dbReference type="Gene3D" id="3.20.20.70">
    <property type="entry name" value="Aldolase class I"/>
    <property type="match status" value="1"/>
</dbReference>
<dbReference type="PANTHER" id="PTHR30352">
    <property type="entry name" value="PYRUVATE FORMATE-LYASE-ACTIVATING ENZYME"/>
    <property type="match status" value="1"/>
</dbReference>
<evidence type="ECO:0000256" key="6">
    <source>
        <dbReference type="ARBA" id="ARBA00023014"/>
    </source>
</evidence>
<dbReference type="SUPFAM" id="SSF54862">
    <property type="entry name" value="4Fe-4S ferredoxins"/>
    <property type="match status" value="1"/>
</dbReference>
<keyword evidence="3" id="KW-0949">S-adenosyl-L-methionine</keyword>
<dbReference type="GO" id="GO:0016491">
    <property type="term" value="F:oxidoreductase activity"/>
    <property type="evidence" value="ECO:0007669"/>
    <property type="project" value="InterPro"/>
</dbReference>
<sequence>MENKAIVNKIIPFSNVDGPGNRLSIFFQKCNVSCIYCHNHETINECRNCKICIGKCPKGAISFVENKVVYNEEKCSECDTCIKVCPYSSSPRTKEYTVKELVKIIDEYKSFVRGITVSGGEATLRAPFVTELFKEVKKLGLTCFVDTNGFFNIDSIGELIDVTDKFMVDIKAVDKIKELCGVNLENNLENLKYLLDLDKIYEVRTVLIKKYMDLENTVKTVSNILKDYPDVIYKLIRVHSIGLREEQKEIINGNIPTQEEVKKLGKTAEKMGVKKVEYIL</sequence>
<proteinExistence type="predicted"/>
<accession>A0A1W1XIL9</accession>
<dbReference type="RefSeq" id="WP_084115674.1">
    <property type="nucleotide sequence ID" value="NZ_FWXH01000006.1"/>
</dbReference>
<dbReference type="OrthoDB" id="9782387at2"/>
<protein>
    <submittedName>
        <fullName evidence="10">Pyruvate formate lyase activating enzyme</fullName>
    </submittedName>
</protein>
<dbReference type="PROSITE" id="PS00198">
    <property type="entry name" value="4FE4S_FER_1"/>
    <property type="match status" value="1"/>
</dbReference>
<dbReference type="Gene3D" id="3.30.70.20">
    <property type="match status" value="1"/>
</dbReference>
<evidence type="ECO:0000256" key="3">
    <source>
        <dbReference type="ARBA" id="ARBA00022691"/>
    </source>
</evidence>
<evidence type="ECO:0000313" key="11">
    <source>
        <dbReference type="Proteomes" id="UP000192468"/>
    </source>
</evidence>
<dbReference type="InterPro" id="IPR007197">
    <property type="entry name" value="rSAM"/>
</dbReference>
<dbReference type="PROSITE" id="PS51918">
    <property type="entry name" value="RADICAL_SAM"/>
    <property type="match status" value="1"/>
</dbReference>
<dbReference type="InterPro" id="IPR013785">
    <property type="entry name" value="Aldolase_TIM"/>
</dbReference>
<dbReference type="AlphaFoldDB" id="A0A1W1XIL9"/>
<evidence type="ECO:0000259" key="8">
    <source>
        <dbReference type="PROSITE" id="PS51379"/>
    </source>
</evidence>
<keyword evidence="6" id="KW-0411">Iron-sulfur</keyword>